<dbReference type="InterPro" id="IPR035906">
    <property type="entry name" value="MetI-like_sf"/>
</dbReference>
<keyword evidence="4 7" id="KW-0812">Transmembrane</keyword>
<dbReference type="Pfam" id="PF00528">
    <property type="entry name" value="BPD_transp_1"/>
    <property type="match status" value="1"/>
</dbReference>
<evidence type="ECO:0000256" key="4">
    <source>
        <dbReference type="ARBA" id="ARBA00022692"/>
    </source>
</evidence>
<evidence type="ECO:0000256" key="7">
    <source>
        <dbReference type="SAM" id="Phobius"/>
    </source>
</evidence>
<protein>
    <recommendedName>
        <fullName evidence="8">ABC transmembrane type-1 domain-containing protein</fullName>
    </recommendedName>
</protein>
<proteinExistence type="predicted"/>
<reference evidence="9" key="1">
    <citation type="journal article" date="2015" name="Nature">
        <title>Complex archaea that bridge the gap between prokaryotes and eukaryotes.</title>
        <authorList>
            <person name="Spang A."/>
            <person name="Saw J.H."/>
            <person name="Jorgensen S.L."/>
            <person name="Zaremba-Niedzwiedzka K."/>
            <person name="Martijn J."/>
            <person name="Lind A.E."/>
            <person name="van Eijk R."/>
            <person name="Schleper C."/>
            <person name="Guy L."/>
            <person name="Ettema T.J."/>
        </authorList>
    </citation>
    <scope>NUCLEOTIDE SEQUENCE</scope>
</reference>
<evidence type="ECO:0000256" key="1">
    <source>
        <dbReference type="ARBA" id="ARBA00004651"/>
    </source>
</evidence>
<dbReference type="Gene3D" id="1.10.3720.10">
    <property type="entry name" value="MetI-like"/>
    <property type="match status" value="1"/>
</dbReference>
<feature type="transmembrane region" description="Helical" evidence="7">
    <location>
        <begin position="90"/>
        <end position="109"/>
    </location>
</feature>
<evidence type="ECO:0000256" key="2">
    <source>
        <dbReference type="ARBA" id="ARBA00022448"/>
    </source>
</evidence>
<name>A0A0F9HPS5_9ZZZZ</name>
<dbReference type="EMBL" id="LAZR01014518">
    <property type="protein sequence ID" value="KKM17147.1"/>
    <property type="molecule type" value="Genomic_DNA"/>
</dbReference>
<comment type="subcellular location">
    <subcellularLocation>
        <location evidence="1">Cell membrane</location>
        <topology evidence="1">Multi-pass membrane protein</topology>
    </subcellularLocation>
</comment>
<keyword evidence="2" id="KW-0813">Transport</keyword>
<feature type="transmembrane region" description="Helical" evidence="7">
    <location>
        <begin position="25"/>
        <end position="47"/>
    </location>
</feature>
<feature type="transmembrane region" description="Helical" evidence="7">
    <location>
        <begin position="218"/>
        <end position="238"/>
    </location>
</feature>
<evidence type="ECO:0000259" key="8">
    <source>
        <dbReference type="PROSITE" id="PS50928"/>
    </source>
</evidence>
<feature type="domain" description="ABC transmembrane type-1" evidence="8">
    <location>
        <begin position="84"/>
        <end position="268"/>
    </location>
</feature>
<evidence type="ECO:0000256" key="6">
    <source>
        <dbReference type="ARBA" id="ARBA00023136"/>
    </source>
</evidence>
<feature type="transmembrane region" description="Helical" evidence="7">
    <location>
        <begin position="250"/>
        <end position="271"/>
    </location>
</feature>
<keyword evidence="5 7" id="KW-1133">Transmembrane helix</keyword>
<keyword evidence="3" id="KW-1003">Cell membrane</keyword>
<comment type="caution">
    <text evidence="9">The sequence shown here is derived from an EMBL/GenBank/DDBJ whole genome shotgun (WGS) entry which is preliminary data.</text>
</comment>
<dbReference type="AlphaFoldDB" id="A0A0F9HPS5"/>
<dbReference type="GO" id="GO:0015416">
    <property type="term" value="F:ABC-type phosphonate transporter activity"/>
    <property type="evidence" value="ECO:0007669"/>
    <property type="project" value="InterPro"/>
</dbReference>
<dbReference type="PROSITE" id="PS50928">
    <property type="entry name" value="ABC_TM1"/>
    <property type="match status" value="1"/>
</dbReference>
<gene>
    <name evidence="9" type="ORF">LCGC14_1678700</name>
</gene>
<organism evidence="9">
    <name type="scientific">marine sediment metagenome</name>
    <dbReference type="NCBI Taxonomy" id="412755"/>
    <lineage>
        <taxon>unclassified sequences</taxon>
        <taxon>metagenomes</taxon>
        <taxon>ecological metagenomes</taxon>
    </lineage>
</organism>
<dbReference type="InterPro" id="IPR000515">
    <property type="entry name" value="MetI-like"/>
</dbReference>
<dbReference type="InterPro" id="IPR005769">
    <property type="entry name" value="PhnE/PtxC"/>
</dbReference>
<accession>A0A0F9HPS5</accession>
<dbReference type="PANTHER" id="PTHR30043:SF1">
    <property type="entry name" value="ABC TRANSPORT SYSTEM PERMEASE PROTEIN P69"/>
    <property type="match status" value="1"/>
</dbReference>
<evidence type="ECO:0000256" key="5">
    <source>
        <dbReference type="ARBA" id="ARBA00022989"/>
    </source>
</evidence>
<evidence type="ECO:0000256" key="3">
    <source>
        <dbReference type="ARBA" id="ARBA00022475"/>
    </source>
</evidence>
<keyword evidence="6 7" id="KW-0472">Membrane</keyword>
<sequence>MTSSTIDKAAGPEKTWSRFKYPQSLIKYGITLIILVFIVISIDYLNIHLNRLLTMFPRLGNLFGNRYYPPDIPYILDSEYLGYVYDTVKMAYLGTLFGIILAIPLSWFASFNMTPNKRFLYPISRFILMLCRAVHEMIWTILFVTILGFGMLPGVMALSLFSLGFTGKLFSEEIESINRGQVEALQATGANHIQVFIYSVLPQVRVAWTGISIYTWDTAFRAATVVGFFGAGGMGWYLRRTIQQIQSHRVAAILLSIVFLVVISEVISAWARNKVGKA</sequence>
<dbReference type="NCBIfam" id="TIGR01097">
    <property type="entry name" value="PhnE"/>
    <property type="match status" value="1"/>
</dbReference>
<evidence type="ECO:0000313" key="9">
    <source>
        <dbReference type="EMBL" id="KKM17147.1"/>
    </source>
</evidence>
<dbReference type="SUPFAM" id="SSF161098">
    <property type="entry name" value="MetI-like"/>
    <property type="match status" value="1"/>
</dbReference>
<feature type="transmembrane region" description="Helical" evidence="7">
    <location>
        <begin position="138"/>
        <end position="161"/>
    </location>
</feature>
<dbReference type="GO" id="GO:0005886">
    <property type="term" value="C:plasma membrane"/>
    <property type="evidence" value="ECO:0007669"/>
    <property type="project" value="UniProtKB-SubCell"/>
</dbReference>
<dbReference type="PANTHER" id="PTHR30043">
    <property type="entry name" value="PHOSPHONATES TRANSPORT SYSTEM PERMEASE PROTEIN"/>
    <property type="match status" value="1"/>
</dbReference>
<dbReference type="CDD" id="cd06261">
    <property type="entry name" value="TM_PBP2"/>
    <property type="match status" value="1"/>
</dbReference>